<gene>
    <name evidence="1" type="ORF">NCTC11370_02340</name>
</gene>
<reference evidence="1 2" key="1">
    <citation type="submission" date="2018-06" db="EMBL/GenBank/DDBJ databases">
        <authorList>
            <consortium name="Pathogen Informatics"/>
            <person name="Doyle S."/>
        </authorList>
    </citation>
    <scope>NUCLEOTIDE SEQUENCE [LARGE SCALE GENOMIC DNA]</scope>
    <source>
        <strain evidence="1 2">NCTC11370</strain>
    </source>
</reference>
<dbReference type="AlphaFoldDB" id="A0A377GC03"/>
<dbReference type="Proteomes" id="UP000254554">
    <property type="component" value="Unassembled WGS sequence"/>
</dbReference>
<evidence type="ECO:0000313" key="1">
    <source>
        <dbReference type="EMBL" id="STO22254.1"/>
    </source>
</evidence>
<protein>
    <submittedName>
        <fullName evidence="1">Uncharacterized protein</fullName>
    </submittedName>
</protein>
<dbReference type="OrthoDB" id="5639100at2"/>
<dbReference type="GeneID" id="93293109"/>
<dbReference type="RefSeq" id="WP_010654364.1">
    <property type="nucleotide sequence ID" value="NZ_JAPHOO010000001.1"/>
</dbReference>
<accession>A0A377GC03</accession>
<dbReference type="EMBL" id="UGGT01000001">
    <property type="protein sequence ID" value="STO22254.1"/>
    <property type="molecule type" value="Genomic_DNA"/>
</dbReference>
<name>A0A377GC03_9GAMM</name>
<sequence>MPNSREMLLNILYRTKTRLKDKVSPFQIECLEMLQKKIRAIQVDEFTETNLLVCNILLDQCFCDLEDMVPRESRIIGLINKANLSNEDFYTKINHIFDKEIKKLNHCLRDAFYDQTFINVKRILIDMKTELTRLKTALDHKIEDAKAPCFLH</sequence>
<organism evidence="1 2">
    <name type="scientific">Fluoribacter dumoffii</name>
    <dbReference type="NCBI Taxonomy" id="463"/>
    <lineage>
        <taxon>Bacteria</taxon>
        <taxon>Pseudomonadati</taxon>
        <taxon>Pseudomonadota</taxon>
        <taxon>Gammaproteobacteria</taxon>
        <taxon>Legionellales</taxon>
        <taxon>Legionellaceae</taxon>
        <taxon>Fluoribacter</taxon>
    </lineage>
</organism>
<proteinExistence type="predicted"/>
<evidence type="ECO:0000313" key="2">
    <source>
        <dbReference type="Proteomes" id="UP000254554"/>
    </source>
</evidence>
<keyword evidence="2" id="KW-1185">Reference proteome</keyword>